<proteinExistence type="predicted"/>
<reference evidence="1 2" key="1">
    <citation type="submission" date="2019-05" db="EMBL/GenBank/DDBJ databases">
        <title>Emergence of the Ug99 lineage of the wheat stem rust pathogen through somatic hybridization.</title>
        <authorList>
            <person name="Li F."/>
            <person name="Upadhyaya N.M."/>
            <person name="Sperschneider J."/>
            <person name="Matny O."/>
            <person name="Nguyen-Phuc H."/>
            <person name="Mago R."/>
            <person name="Raley C."/>
            <person name="Miller M.E."/>
            <person name="Silverstein K.A.T."/>
            <person name="Henningsen E."/>
            <person name="Hirsch C.D."/>
            <person name="Visser B."/>
            <person name="Pretorius Z.A."/>
            <person name="Steffenson B.J."/>
            <person name="Schwessinger B."/>
            <person name="Dodds P.N."/>
            <person name="Figueroa M."/>
        </authorList>
    </citation>
    <scope>NUCLEOTIDE SEQUENCE [LARGE SCALE GENOMIC DNA]</scope>
    <source>
        <strain evidence="1 2">Ug99</strain>
    </source>
</reference>
<accession>A0A5B0LW12</accession>
<protein>
    <submittedName>
        <fullName evidence="1">Uncharacterized protein</fullName>
    </submittedName>
</protein>
<dbReference type="EMBL" id="VDEP01000505">
    <property type="protein sequence ID" value="KAA1068631.1"/>
    <property type="molecule type" value="Genomic_DNA"/>
</dbReference>
<dbReference type="AlphaFoldDB" id="A0A5B0LW12"/>
<organism evidence="1 2">
    <name type="scientific">Puccinia graminis f. sp. tritici</name>
    <dbReference type="NCBI Taxonomy" id="56615"/>
    <lineage>
        <taxon>Eukaryota</taxon>
        <taxon>Fungi</taxon>
        <taxon>Dikarya</taxon>
        <taxon>Basidiomycota</taxon>
        <taxon>Pucciniomycotina</taxon>
        <taxon>Pucciniomycetes</taxon>
        <taxon>Pucciniales</taxon>
        <taxon>Pucciniaceae</taxon>
        <taxon>Puccinia</taxon>
    </lineage>
</organism>
<evidence type="ECO:0000313" key="1">
    <source>
        <dbReference type="EMBL" id="KAA1068631.1"/>
    </source>
</evidence>
<comment type="caution">
    <text evidence="1">The sequence shown here is derived from an EMBL/GenBank/DDBJ whole genome shotgun (WGS) entry which is preliminary data.</text>
</comment>
<dbReference type="Proteomes" id="UP000325313">
    <property type="component" value="Unassembled WGS sequence"/>
</dbReference>
<gene>
    <name evidence="1" type="ORF">PGTUg99_034396</name>
</gene>
<name>A0A5B0LW12_PUCGR</name>
<sequence length="105" mass="12249">MLVEPTGERNTKNASRRLWFMTNGFKFRHPGPTQSHMQRSLLAASRVTAKVKGRNPSRSVSMAQHGPLCIAIRRFVPHYLRMFLRLSYHPESDYCAIRRLKQPNR</sequence>
<evidence type="ECO:0000313" key="2">
    <source>
        <dbReference type="Proteomes" id="UP000325313"/>
    </source>
</evidence>